<reference evidence="1 2" key="1">
    <citation type="submission" date="2020-12" db="EMBL/GenBank/DDBJ databases">
        <title>Concerted genomic and epigenomic changes stabilize Arabidopsis allopolyploids.</title>
        <authorList>
            <person name="Chen Z."/>
        </authorList>
    </citation>
    <scope>NUCLEOTIDE SEQUENCE [LARGE SCALE GENOMIC DNA]</scope>
    <source>
        <strain evidence="1">As9502</strain>
        <tissue evidence="1">Leaf</tissue>
    </source>
</reference>
<gene>
    <name evidence="1" type="ORF">ISN44_As11g006750</name>
</gene>
<comment type="caution">
    <text evidence="1">The sequence shown here is derived from an EMBL/GenBank/DDBJ whole genome shotgun (WGS) entry which is preliminary data.</text>
</comment>
<organism evidence="1 2">
    <name type="scientific">Arabidopsis suecica</name>
    <name type="common">Swedish thale-cress</name>
    <name type="synonym">Cardaminopsis suecica</name>
    <dbReference type="NCBI Taxonomy" id="45249"/>
    <lineage>
        <taxon>Eukaryota</taxon>
        <taxon>Viridiplantae</taxon>
        <taxon>Streptophyta</taxon>
        <taxon>Embryophyta</taxon>
        <taxon>Tracheophyta</taxon>
        <taxon>Spermatophyta</taxon>
        <taxon>Magnoliopsida</taxon>
        <taxon>eudicotyledons</taxon>
        <taxon>Gunneridae</taxon>
        <taxon>Pentapetalae</taxon>
        <taxon>rosids</taxon>
        <taxon>malvids</taxon>
        <taxon>Brassicales</taxon>
        <taxon>Brassicaceae</taxon>
        <taxon>Camelineae</taxon>
        <taxon>Arabidopsis</taxon>
    </lineage>
</organism>
<accession>A0A8T1Z686</accession>
<name>A0A8T1Z686_ARASU</name>
<sequence>MEVEIFRNLLCISHHFEHIPISSPPSDAFAERESISSIKNLSQEKKIQKLVRDLRRQLLQCRNENQVELPKELETELNQLLVTSV</sequence>
<keyword evidence="2" id="KW-1185">Reference proteome</keyword>
<protein>
    <submittedName>
        <fullName evidence="1">Uncharacterized protein</fullName>
    </submittedName>
</protein>
<evidence type="ECO:0000313" key="2">
    <source>
        <dbReference type="Proteomes" id="UP000694251"/>
    </source>
</evidence>
<dbReference type="AlphaFoldDB" id="A0A8T1Z686"/>
<dbReference type="EMBL" id="JAEFBJ010000011">
    <property type="protein sequence ID" value="KAG7554436.1"/>
    <property type="molecule type" value="Genomic_DNA"/>
</dbReference>
<proteinExistence type="predicted"/>
<evidence type="ECO:0000313" key="1">
    <source>
        <dbReference type="EMBL" id="KAG7554436.1"/>
    </source>
</evidence>
<dbReference type="Proteomes" id="UP000694251">
    <property type="component" value="Chromosome 11"/>
</dbReference>